<dbReference type="SUPFAM" id="SSF143800">
    <property type="entry name" value="L28p-like"/>
    <property type="match status" value="1"/>
</dbReference>
<comment type="caution">
    <text evidence="7">The sequence shown here is derived from an EMBL/GenBank/DDBJ whole genome shotgun (WGS) entry which is preliminary data.</text>
</comment>
<dbReference type="Pfam" id="PF00830">
    <property type="entry name" value="Ribosomal_L28"/>
    <property type="match status" value="1"/>
</dbReference>
<dbReference type="GO" id="GO:1990904">
    <property type="term" value="C:ribonucleoprotein complex"/>
    <property type="evidence" value="ECO:0007669"/>
    <property type="project" value="UniProtKB-KW"/>
</dbReference>
<dbReference type="InterPro" id="IPR026569">
    <property type="entry name" value="Ribosomal_bL28"/>
</dbReference>
<dbReference type="Proteomes" id="UP000554482">
    <property type="component" value="Unassembled WGS sequence"/>
</dbReference>
<dbReference type="AlphaFoldDB" id="A0A7J6VM10"/>
<accession>A0A7J6VM10</accession>
<evidence type="ECO:0000256" key="4">
    <source>
        <dbReference type="ARBA" id="ARBA00035265"/>
    </source>
</evidence>
<evidence type="ECO:0000256" key="3">
    <source>
        <dbReference type="ARBA" id="ARBA00023274"/>
    </source>
</evidence>
<keyword evidence="3" id="KW-0687">Ribonucleoprotein</keyword>
<gene>
    <name evidence="7" type="ORF">FRX31_024622</name>
</gene>
<evidence type="ECO:0000256" key="5">
    <source>
        <dbReference type="ARBA" id="ARBA00035447"/>
    </source>
</evidence>
<dbReference type="GO" id="GO:0003735">
    <property type="term" value="F:structural constituent of ribosome"/>
    <property type="evidence" value="ECO:0007669"/>
    <property type="project" value="InterPro"/>
</dbReference>
<dbReference type="InterPro" id="IPR001383">
    <property type="entry name" value="Ribosomal_bL28_bact-type"/>
</dbReference>
<evidence type="ECO:0000313" key="8">
    <source>
        <dbReference type="Proteomes" id="UP000554482"/>
    </source>
</evidence>
<dbReference type="PANTHER" id="PTHR13528:SF2">
    <property type="entry name" value="LARGE RIBOSOMAL SUBUNIT PROTEIN BL28M"/>
    <property type="match status" value="1"/>
</dbReference>
<proteinExistence type="inferred from homology"/>
<reference evidence="7 8" key="1">
    <citation type="submission" date="2020-06" db="EMBL/GenBank/DDBJ databases">
        <title>Transcriptomic and genomic resources for Thalictrum thalictroides and T. hernandezii: Facilitating candidate gene discovery in an emerging model plant lineage.</title>
        <authorList>
            <person name="Arias T."/>
            <person name="Riano-Pachon D.M."/>
            <person name="Di Stilio V.S."/>
        </authorList>
    </citation>
    <scope>NUCLEOTIDE SEQUENCE [LARGE SCALE GENOMIC DNA]</scope>
    <source>
        <strain evidence="8">cv. WT478/WT964</strain>
        <tissue evidence="7">Leaves</tissue>
    </source>
</reference>
<name>A0A7J6VM10_THATH</name>
<dbReference type="NCBIfam" id="TIGR00009">
    <property type="entry name" value="L28"/>
    <property type="match status" value="1"/>
</dbReference>
<dbReference type="Gene3D" id="2.30.170.40">
    <property type="entry name" value="Ribosomal protein L28/L24"/>
    <property type="match status" value="1"/>
</dbReference>
<dbReference type="PANTHER" id="PTHR13528">
    <property type="entry name" value="39S RIBOSOMAL PROTEIN L28, MITOCHONDRIAL"/>
    <property type="match status" value="1"/>
</dbReference>
<evidence type="ECO:0000256" key="2">
    <source>
        <dbReference type="ARBA" id="ARBA00022980"/>
    </source>
</evidence>
<dbReference type="InterPro" id="IPR034704">
    <property type="entry name" value="Ribosomal_bL28/bL31-like_sf"/>
</dbReference>
<evidence type="ECO:0000256" key="6">
    <source>
        <dbReference type="ARBA" id="ARBA00082772"/>
    </source>
</evidence>
<dbReference type="OrthoDB" id="361870at2759"/>
<evidence type="ECO:0000256" key="1">
    <source>
        <dbReference type="ARBA" id="ARBA00008760"/>
    </source>
</evidence>
<evidence type="ECO:0000313" key="7">
    <source>
        <dbReference type="EMBL" id="KAF5185787.1"/>
    </source>
</evidence>
<protein>
    <recommendedName>
        <fullName evidence="4">Large ribosomal subunit protein bL28c</fullName>
    </recommendedName>
    <alternativeName>
        <fullName evidence="5">50S ribosomal protein L28, chloroplastic</fullName>
    </alternativeName>
    <alternativeName>
        <fullName evidence="6">CL28</fullName>
    </alternativeName>
</protein>
<dbReference type="EMBL" id="JABWDY010030209">
    <property type="protein sequence ID" value="KAF5185787.1"/>
    <property type="molecule type" value="Genomic_DNA"/>
</dbReference>
<sequence>MATASSGVLLSTHSTLQLPKAAKPISSLYLKSQVSSSELGYLTSQLSGIKISIDDGFGSQNHAKPISVSPIRPLFQPVARRICPLTGKKANRANKVSFSNHKTKKLQFVNLQYKRIWWEAGKRFVKLRLSTKALKTIEKNGLDAVAKKAGIDLRKE</sequence>
<dbReference type="GO" id="GO:0006412">
    <property type="term" value="P:translation"/>
    <property type="evidence" value="ECO:0007669"/>
    <property type="project" value="InterPro"/>
</dbReference>
<keyword evidence="8" id="KW-1185">Reference proteome</keyword>
<dbReference type="InterPro" id="IPR037147">
    <property type="entry name" value="Ribosomal_bL28_sf"/>
</dbReference>
<organism evidence="7 8">
    <name type="scientific">Thalictrum thalictroides</name>
    <name type="common">Rue-anemone</name>
    <name type="synonym">Anemone thalictroides</name>
    <dbReference type="NCBI Taxonomy" id="46969"/>
    <lineage>
        <taxon>Eukaryota</taxon>
        <taxon>Viridiplantae</taxon>
        <taxon>Streptophyta</taxon>
        <taxon>Embryophyta</taxon>
        <taxon>Tracheophyta</taxon>
        <taxon>Spermatophyta</taxon>
        <taxon>Magnoliopsida</taxon>
        <taxon>Ranunculales</taxon>
        <taxon>Ranunculaceae</taxon>
        <taxon>Thalictroideae</taxon>
        <taxon>Thalictrum</taxon>
    </lineage>
</organism>
<dbReference type="GO" id="GO:0005840">
    <property type="term" value="C:ribosome"/>
    <property type="evidence" value="ECO:0007669"/>
    <property type="project" value="UniProtKB-KW"/>
</dbReference>
<comment type="similarity">
    <text evidence="1">Belongs to the bacterial ribosomal protein bL28 family.</text>
</comment>
<keyword evidence="2 7" id="KW-0689">Ribosomal protein</keyword>
<dbReference type="FunFam" id="2.30.170.40:FF:000005">
    <property type="entry name" value="50S ribosomal L28, chloroplastic"/>
    <property type="match status" value="1"/>
</dbReference>
<dbReference type="HAMAP" id="MF_00373">
    <property type="entry name" value="Ribosomal_bL28"/>
    <property type="match status" value="1"/>
</dbReference>